<dbReference type="RefSeq" id="WP_075834948.1">
    <property type="nucleotide sequence ID" value="NZ_MSTI01000132.1"/>
</dbReference>
<accession>A0A1U7NUX8</accession>
<proteinExistence type="predicted"/>
<protein>
    <submittedName>
        <fullName evidence="1">Uncharacterized protein</fullName>
    </submittedName>
</protein>
<evidence type="ECO:0000313" key="1">
    <source>
        <dbReference type="EMBL" id="OLV16733.1"/>
    </source>
</evidence>
<dbReference type="AlphaFoldDB" id="A0A1U7NUX8"/>
<dbReference type="EMBL" id="MSTI01000132">
    <property type="protein sequence ID" value="OLV16733.1"/>
    <property type="molecule type" value="Genomic_DNA"/>
</dbReference>
<dbReference type="STRING" id="249408.BOO71_0010945"/>
<name>A0A1U7NUX8_9DEIO</name>
<organism evidence="1 2">
    <name type="scientific">Deinococcus marmoris</name>
    <dbReference type="NCBI Taxonomy" id="249408"/>
    <lineage>
        <taxon>Bacteria</taxon>
        <taxon>Thermotogati</taxon>
        <taxon>Deinococcota</taxon>
        <taxon>Deinococci</taxon>
        <taxon>Deinococcales</taxon>
        <taxon>Deinococcaceae</taxon>
        <taxon>Deinococcus</taxon>
    </lineage>
</organism>
<sequence>MTHAPDAALTVTLNSLAQRQAMNIIRSRSVAAFGALVGVAQLDRAWITDVQDGPLKRADVSYGELDVGSSDDLQHWYDGYRAGLQFARLNHLGWWWHCEEAPPWEVSDVLQQSELNRLQTQPERYSIPSERSGPPSFLLLLTWLHEDELRCRVLEIEPATQQARDLSVLL</sequence>
<comment type="caution">
    <text evidence="1">The sequence shown here is derived from an EMBL/GenBank/DDBJ whole genome shotgun (WGS) entry which is preliminary data.</text>
</comment>
<gene>
    <name evidence="1" type="ORF">BOO71_0010945</name>
</gene>
<dbReference type="Proteomes" id="UP000186607">
    <property type="component" value="Unassembled WGS sequence"/>
</dbReference>
<keyword evidence="2" id="KW-1185">Reference proteome</keyword>
<evidence type="ECO:0000313" key="2">
    <source>
        <dbReference type="Proteomes" id="UP000186607"/>
    </source>
</evidence>
<reference evidence="1 2" key="1">
    <citation type="submission" date="2017-01" db="EMBL/GenBank/DDBJ databases">
        <title>Genome Analysis of Deinococcus marmoris KOPRI26562.</title>
        <authorList>
            <person name="Kim J.H."/>
            <person name="Oh H.-M."/>
        </authorList>
    </citation>
    <scope>NUCLEOTIDE SEQUENCE [LARGE SCALE GENOMIC DNA]</scope>
    <source>
        <strain evidence="1 2">KOPRI26562</strain>
    </source>
</reference>